<dbReference type="Proteomes" id="UP001231445">
    <property type="component" value="Chromosome"/>
</dbReference>
<keyword evidence="6" id="KW-1185">Reference proteome</keyword>
<dbReference type="AlphaFoldDB" id="A0A9Y2B8N4"/>
<sequence>MRVLIIDGVGLFGGASRSLFESMRGFREPVERLFFVQKGTANAYYRPYGRDMIAVRGITRFDNSRASHYRGVRWLVLGRELAYLPSTILGLLKAKLRWRSVDLIHVNEVTEIFPGLLAKFLFRAPMIVHVRSLIWNDRSKLRVRILDRLLHRYADAVVAIDEDNRVRFDPALNVEVIHNSLDYKNMPPGSDVPTDALAQIPAKAFVVGFIGNLHAGKGVFELLEAADLVRKAGANIHFLIVGSSERSDRGLVWSVLNLLGLAQEQQSAFVAKLEEKNLTSCFHFAGHTANIAPWIEAMDVVAFPSHFDACGRPVFEAAFFGRPSIVALSSPKDDTLQDGVTGIAIERPDPRLLADAILTMAADPERTRKLGEAARKLAHANFTPEVNSQKLLDLYKRVAAGQTQPDREPSDRSSL</sequence>
<feature type="domain" description="Glycosyltransferase subfamily 4-like N-terminal" evidence="4">
    <location>
        <begin position="70"/>
        <end position="163"/>
    </location>
</feature>
<dbReference type="EMBL" id="CP127221">
    <property type="protein sequence ID" value="WIW95946.1"/>
    <property type="molecule type" value="Genomic_DNA"/>
</dbReference>
<gene>
    <name evidence="5" type="ORF">QQX03_02230</name>
</gene>
<dbReference type="EC" id="2.4.-.-" evidence="5"/>
<keyword evidence="2 5" id="KW-0808">Transferase</keyword>
<feature type="domain" description="Glycosyl transferase family 1" evidence="3">
    <location>
        <begin position="200"/>
        <end position="376"/>
    </location>
</feature>
<dbReference type="SUPFAM" id="SSF53756">
    <property type="entry name" value="UDP-Glycosyltransferase/glycogen phosphorylase"/>
    <property type="match status" value="1"/>
</dbReference>
<evidence type="ECO:0000259" key="4">
    <source>
        <dbReference type="Pfam" id="PF13579"/>
    </source>
</evidence>
<accession>A0A9Y2B8N4</accession>
<organism evidence="5 6">
    <name type="scientific">Altererythrobacter rubellus</name>
    <dbReference type="NCBI Taxonomy" id="2173831"/>
    <lineage>
        <taxon>Bacteria</taxon>
        <taxon>Pseudomonadati</taxon>
        <taxon>Pseudomonadota</taxon>
        <taxon>Alphaproteobacteria</taxon>
        <taxon>Sphingomonadales</taxon>
        <taxon>Erythrobacteraceae</taxon>
        <taxon>Altererythrobacter</taxon>
    </lineage>
</organism>
<dbReference type="GO" id="GO:0016757">
    <property type="term" value="F:glycosyltransferase activity"/>
    <property type="evidence" value="ECO:0007669"/>
    <property type="project" value="UniProtKB-KW"/>
</dbReference>
<dbReference type="InterPro" id="IPR001296">
    <property type="entry name" value="Glyco_trans_1"/>
</dbReference>
<dbReference type="InterPro" id="IPR028098">
    <property type="entry name" value="Glyco_trans_4-like_N"/>
</dbReference>
<evidence type="ECO:0000259" key="3">
    <source>
        <dbReference type="Pfam" id="PF00534"/>
    </source>
</evidence>
<evidence type="ECO:0000256" key="2">
    <source>
        <dbReference type="ARBA" id="ARBA00022679"/>
    </source>
</evidence>
<dbReference type="PANTHER" id="PTHR12526">
    <property type="entry name" value="GLYCOSYLTRANSFERASE"/>
    <property type="match status" value="1"/>
</dbReference>
<proteinExistence type="predicted"/>
<dbReference type="KEGG" id="arue:QQX03_02230"/>
<dbReference type="PANTHER" id="PTHR12526:SF510">
    <property type="entry name" value="D-INOSITOL 3-PHOSPHATE GLYCOSYLTRANSFERASE"/>
    <property type="match status" value="1"/>
</dbReference>
<reference evidence="5 6" key="1">
    <citation type="submission" date="2023-06" db="EMBL/GenBank/DDBJ databases">
        <title>Altererythrobacter rubellus NBRC 112769 genome.</title>
        <authorList>
            <person name="Zhang K."/>
        </authorList>
    </citation>
    <scope>NUCLEOTIDE SEQUENCE [LARGE SCALE GENOMIC DNA]</scope>
    <source>
        <strain evidence="5 6">NBRC 112769</strain>
    </source>
</reference>
<keyword evidence="1 5" id="KW-0328">Glycosyltransferase</keyword>
<evidence type="ECO:0000313" key="6">
    <source>
        <dbReference type="Proteomes" id="UP001231445"/>
    </source>
</evidence>
<dbReference type="Gene3D" id="3.40.50.2000">
    <property type="entry name" value="Glycogen Phosphorylase B"/>
    <property type="match status" value="2"/>
</dbReference>
<evidence type="ECO:0000313" key="5">
    <source>
        <dbReference type="EMBL" id="WIW95946.1"/>
    </source>
</evidence>
<dbReference type="Pfam" id="PF13579">
    <property type="entry name" value="Glyco_trans_4_4"/>
    <property type="match status" value="1"/>
</dbReference>
<dbReference type="Pfam" id="PF00534">
    <property type="entry name" value="Glycos_transf_1"/>
    <property type="match status" value="1"/>
</dbReference>
<dbReference type="CDD" id="cd03801">
    <property type="entry name" value="GT4_PimA-like"/>
    <property type="match status" value="1"/>
</dbReference>
<evidence type="ECO:0000256" key="1">
    <source>
        <dbReference type="ARBA" id="ARBA00022676"/>
    </source>
</evidence>
<name>A0A9Y2B8N4_9SPHN</name>
<dbReference type="RefSeq" id="WP_285976258.1">
    <property type="nucleotide sequence ID" value="NZ_CP127221.1"/>
</dbReference>
<protein>
    <submittedName>
        <fullName evidence="5">Glycosyltransferase family 4 protein</fullName>
        <ecNumber evidence="5">2.4.-.-</ecNumber>
    </submittedName>
</protein>